<dbReference type="Proteomes" id="UP000184526">
    <property type="component" value="Unassembled WGS sequence"/>
</dbReference>
<protein>
    <recommendedName>
        <fullName evidence="2">dTDP-4-dehydrorhamnose reductase</fullName>
        <ecNumber evidence="2">1.1.1.133</ecNumber>
    </recommendedName>
</protein>
<feature type="domain" description="RmlD-like substrate binding" evidence="3">
    <location>
        <begin position="1"/>
        <end position="281"/>
    </location>
</feature>
<gene>
    <name evidence="4" type="ORF">SAMN02745196_02794</name>
</gene>
<dbReference type="GO" id="GO:0019305">
    <property type="term" value="P:dTDP-rhamnose biosynthetic process"/>
    <property type="evidence" value="ECO:0007669"/>
    <property type="project" value="UniProtKB-UniPathway"/>
</dbReference>
<dbReference type="SUPFAM" id="SSF51735">
    <property type="entry name" value="NAD(P)-binding Rossmann-fold domains"/>
    <property type="match status" value="1"/>
</dbReference>
<dbReference type="CDD" id="cd05254">
    <property type="entry name" value="dTDP_HR_like_SDR_e"/>
    <property type="match status" value="1"/>
</dbReference>
<comment type="pathway">
    <text evidence="2">Carbohydrate biosynthesis; dTDP-L-rhamnose biosynthesis.</text>
</comment>
<keyword evidence="2" id="KW-0560">Oxidoreductase</keyword>
<evidence type="ECO:0000256" key="2">
    <source>
        <dbReference type="RuleBase" id="RU364082"/>
    </source>
</evidence>
<name>A0A1M5YAK6_9CLOT</name>
<evidence type="ECO:0000313" key="5">
    <source>
        <dbReference type="Proteomes" id="UP000184526"/>
    </source>
</evidence>
<dbReference type="Pfam" id="PF04321">
    <property type="entry name" value="RmlD_sub_bind"/>
    <property type="match status" value="1"/>
</dbReference>
<dbReference type="InterPro" id="IPR029903">
    <property type="entry name" value="RmlD-like-bd"/>
</dbReference>
<dbReference type="OrthoDB" id="9803892at2"/>
<dbReference type="EC" id="1.1.1.133" evidence="2"/>
<evidence type="ECO:0000256" key="1">
    <source>
        <dbReference type="ARBA" id="ARBA00010944"/>
    </source>
</evidence>
<evidence type="ECO:0000313" key="4">
    <source>
        <dbReference type="EMBL" id="SHI09121.1"/>
    </source>
</evidence>
<organism evidence="4 5">
    <name type="scientific">Clostridium collagenovorans DSM 3089</name>
    <dbReference type="NCBI Taxonomy" id="1121306"/>
    <lineage>
        <taxon>Bacteria</taxon>
        <taxon>Bacillati</taxon>
        <taxon>Bacillota</taxon>
        <taxon>Clostridia</taxon>
        <taxon>Eubacteriales</taxon>
        <taxon>Clostridiaceae</taxon>
        <taxon>Clostridium</taxon>
    </lineage>
</organism>
<dbReference type="Gene3D" id="3.40.50.720">
    <property type="entry name" value="NAD(P)-binding Rossmann-like Domain"/>
    <property type="match status" value="1"/>
</dbReference>
<dbReference type="RefSeq" id="WP_072832614.1">
    <property type="nucleotide sequence ID" value="NZ_FQXP01000012.1"/>
</dbReference>
<keyword evidence="2" id="KW-0521">NADP</keyword>
<dbReference type="GO" id="GO:0005829">
    <property type="term" value="C:cytosol"/>
    <property type="evidence" value="ECO:0007669"/>
    <property type="project" value="TreeGrafter"/>
</dbReference>
<comment type="similarity">
    <text evidence="1 2">Belongs to the dTDP-4-dehydrorhamnose reductase family.</text>
</comment>
<dbReference type="InterPro" id="IPR036291">
    <property type="entry name" value="NAD(P)-bd_dom_sf"/>
</dbReference>
<sequence>MRILITGANGQLGSELVALINGFGDKYDVLVMGSRELDIANSKLVNEVILSERPEVVINCAAYTKVDDCEVNKDLAFRVNTLGARNLAIACDKVGAKLVHVSTDYIFDGECEEDLREYDITGPTSVYGKTKLMGDDYVRNFCRSHFIIRVAWVYGKVGKNFVYTMMRLGKENGVVNVVDDQIGNPTYTKDLALHILKLIETEEYGIYNCTGDGRCSWYDFACKIMEYSKIDCKVNAVTSEEFKTLAKRPKYSALDNMMLRATIGDEMRPWEEALREFIEEIKE</sequence>
<keyword evidence="5" id="KW-1185">Reference proteome</keyword>
<accession>A0A1M5YAK6</accession>
<comment type="function">
    <text evidence="2">Catalyzes the reduction of dTDP-6-deoxy-L-lyxo-4-hexulose to yield dTDP-L-rhamnose.</text>
</comment>
<dbReference type="InterPro" id="IPR005913">
    <property type="entry name" value="dTDP_dehydrorham_reduct"/>
</dbReference>
<dbReference type="NCBIfam" id="TIGR01214">
    <property type="entry name" value="rmlD"/>
    <property type="match status" value="1"/>
</dbReference>
<proteinExistence type="inferred from homology"/>
<dbReference type="Gene3D" id="3.90.25.10">
    <property type="entry name" value="UDP-galactose 4-epimerase, domain 1"/>
    <property type="match status" value="1"/>
</dbReference>
<dbReference type="PANTHER" id="PTHR10491:SF4">
    <property type="entry name" value="METHIONINE ADENOSYLTRANSFERASE 2 SUBUNIT BETA"/>
    <property type="match status" value="1"/>
</dbReference>
<dbReference type="GO" id="GO:0008831">
    <property type="term" value="F:dTDP-4-dehydrorhamnose reductase activity"/>
    <property type="evidence" value="ECO:0007669"/>
    <property type="project" value="UniProtKB-EC"/>
</dbReference>
<evidence type="ECO:0000259" key="3">
    <source>
        <dbReference type="Pfam" id="PF04321"/>
    </source>
</evidence>
<dbReference type="AlphaFoldDB" id="A0A1M5YAK6"/>
<dbReference type="UniPathway" id="UPA00124"/>
<reference evidence="4 5" key="1">
    <citation type="submission" date="2016-11" db="EMBL/GenBank/DDBJ databases">
        <authorList>
            <person name="Jaros S."/>
            <person name="Januszkiewicz K."/>
            <person name="Wedrychowicz H."/>
        </authorList>
    </citation>
    <scope>NUCLEOTIDE SEQUENCE [LARGE SCALE GENOMIC DNA]</scope>
    <source>
        <strain evidence="4 5">DSM 3089</strain>
    </source>
</reference>
<dbReference type="EMBL" id="FQXP01000012">
    <property type="protein sequence ID" value="SHI09121.1"/>
    <property type="molecule type" value="Genomic_DNA"/>
</dbReference>
<dbReference type="FunFam" id="3.40.50.720:FF:000159">
    <property type="entry name" value="dTDP-4-dehydrorhamnose reductase"/>
    <property type="match status" value="1"/>
</dbReference>
<dbReference type="PANTHER" id="PTHR10491">
    <property type="entry name" value="DTDP-4-DEHYDRORHAMNOSE REDUCTASE"/>
    <property type="match status" value="1"/>
</dbReference>
<dbReference type="STRING" id="1121306.SAMN02745196_02794"/>